<gene>
    <name evidence="1" type="ORF">V6N11_027591</name>
</gene>
<dbReference type="SUPFAM" id="SSF48264">
    <property type="entry name" value="Cytochrome P450"/>
    <property type="match status" value="1"/>
</dbReference>
<evidence type="ECO:0000313" key="2">
    <source>
        <dbReference type="Proteomes" id="UP001396334"/>
    </source>
</evidence>
<organism evidence="1 2">
    <name type="scientific">Hibiscus sabdariffa</name>
    <name type="common">roselle</name>
    <dbReference type="NCBI Taxonomy" id="183260"/>
    <lineage>
        <taxon>Eukaryota</taxon>
        <taxon>Viridiplantae</taxon>
        <taxon>Streptophyta</taxon>
        <taxon>Embryophyta</taxon>
        <taxon>Tracheophyta</taxon>
        <taxon>Spermatophyta</taxon>
        <taxon>Magnoliopsida</taxon>
        <taxon>eudicotyledons</taxon>
        <taxon>Gunneridae</taxon>
        <taxon>Pentapetalae</taxon>
        <taxon>rosids</taxon>
        <taxon>malvids</taxon>
        <taxon>Malvales</taxon>
        <taxon>Malvaceae</taxon>
        <taxon>Malvoideae</taxon>
        <taxon>Hibiscus</taxon>
    </lineage>
</organism>
<accession>A0ABR2NJF2</accession>
<dbReference type="Proteomes" id="UP001396334">
    <property type="component" value="Unassembled WGS sequence"/>
</dbReference>
<dbReference type="InterPro" id="IPR036396">
    <property type="entry name" value="Cyt_P450_sf"/>
</dbReference>
<comment type="caution">
    <text evidence="1">The sequence shown here is derived from an EMBL/GenBank/DDBJ whole genome shotgun (WGS) entry which is preliminary data.</text>
</comment>
<reference evidence="1 2" key="1">
    <citation type="journal article" date="2024" name="G3 (Bethesda)">
        <title>Genome assembly of Hibiscus sabdariffa L. provides insights into metabolisms of medicinal natural products.</title>
        <authorList>
            <person name="Kim T."/>
        </authorList>
    </citation>
    <scope>NUCLEOTIDE SEQUENCE [LARGE SCALE GENOMIC DNA]</scope>
    <source>
        <strain evidence="1">TK-2024</strain>
        <tissue evidence="1">Old leaves</tissue>
    </source>
</reference>
<sequence>MEGAHRWMTCYPMGTKSRKETRFTTWPTPWAECLTFGERMPRNFSQKDGSRTEFFNPNRLSNSYRFISFFLMLCLGKEFAYRQMKILSIVLLRYFRFKLSNNAQDAAYRVTITLHMKGGLHVCATPRTT</sequence>
<dbReference type="Gene3D" id="1.10.630.10">
    <property type="entry name" value="Cytochrome P450"/>
    <property type="match status" value="1"/>
</dbReference>
<name>A0ABR2NJF2_9ROSI</name>
<dbReference type="EMBL" id="JBBPBN010000135">
    <property type="protein sequence ID" value="KAK8976317.1"/>
    <property type="molecule type" value="Genomic_DNA"/>
</dbReference>
<evidence type="ECO:0000313" key="1">
    <source>
        <dbReference type="EMBL" id="KAK8976317.1"/>
    </source>
</evidence>
<protein>
    <submittedName>
        <fullName evidence="1">Uncharacterized protein</fullName>
    </submittedName>
</protein>
<proteinExistence type="predicted"/>
<keyword evidence="2" id="KW-1185">Reference proteome</keyword>